<evidence type="ECO:0000313" key="2">
    <source>
        <dbReference type="Proteomes" id="UP001372834"/>
    </source>
</evidence>
<evidence type="ECO:0000313" key="1">
    <source>
        <dbReference type="EMBL" id="KAK6623150.1"/>
    </source>
</evidence>
<dbReference type="AlphaFoldDB" id="A0AAN8S483"/>
<name>A0AAN8S483_POLSC</name>
<accession>A0AAN8S483</accession>
<organism evidence="1 2">
    <name type="scientific">Polyplax serrata</name>
    <name type="common">Common mouse louse</name>
    <dbReference type="NCBI Taxonomy" id="468196"/>
    <lineage>
        <taxon>Eukaryota</taxon>
        <taxon>Metazoa</taxon>
        <taxon>Ecdysozoa</taxon>
        <taxon>Arthropoda</taxon>
        <taxon>Hexapoda</taxon>
        <taxon>Insecta</taxon>
        <taxon>Pterygota</taxon>
        <taxon>Neoptera</taxon>
        <taxon>Paraneoptera</taxon>
        <taxon>Psocodea</taxon>
        <taxon>Troctomorpha</taxon>
        <taxon>Phthiraptera</taxon>
        <taxon>Anoplura</taxon>
        <taxon>Polyplacidae</taxon>
        <taxon>Polyplax</taxon>
    </lineage>
</organism>
<gene>
    <name evidence="1" type="ORF">RUM43_009002</name>
</gene>
<protein>
    <submittedName>
        <fullName evidence="1">Uncharacterized protein</fullName>
    </submittedName>
</protein>
<dbReference type="EMBL" id="JAWJWE010000038">
    <property type="protein sequence ID" value="KAK6623150.1"/>
    <property type="molecule type" value="Genomic_DNA"/>
</dbReference>
<comment type="caution">
    <text evidence="1">The sequence shown here is derived from an EMBL/GenBank/DDBJ whole genome shotgun (WGS) entry which is preliminary data.</text>
</comment>
<reference evidence="1 2" key="1">
    <citation type="submission" date="2023-10" db="EMBL/GenBank/DDBJ databases">
        <title>Genomes of two closely related lineages of the louse Polyplax serrata with different host specificities.</title>
        <authorList>
            <person name="Martinu J."/>
            <person name="Tarabai H."/>
            <person name="Stefka J."/>
            <person name="Hypsa V."/>
        </authorList>
    </citation>
    <scope>NUCLEOTIDE SEQUENCE [LARGE SCALE GENOMIC DNA]</scope>
    <source>
        <strain evidence="1">HR10_N</strain>
    </source>
</reference>
<dbReference type="Proteomes" id="UP001372834">
    <property type="component" value="Unassembled WGS sequence"/>
</dbReference>
<sequence length="127" mass="15265">MKQKKKTSEIMRSNLLREPDQLSVSENISRISSGFLVNWETPLKKDDDDRKALEEFMRSPWRLVGCMYRVMYKKFRGRRRVYFKLDTVIPNSEYRIHIYTIKYLRRSGLQEKNCNEGRIRRSAVGEP</sequence>
<proteinExistence type="predicted"/>